<evidence type="ECO:0000256" key="5">
    <source>
        <dbReference type="SAM" id="MobiDB-lite"/>
    </source>
</evidence>
<dbReference type="InterPro" id="IPR029036">
    <property type="entry name" value="P5CR_dimer"/>
</dbReference>
<dbReference type="InterPro" id="IPR008927">
    <property type="entry name" value="6-PGluconate_DH-like_C_sf"/>
</dbReference>
<dbReference type="STRING" id="196109.A0A136IL15"/>
<dbReference type="InterPro" id="IPR000304">
    <property type="entry name" value="Pyrroline-COOH_reductase"/>
</dbReference>
<reference evidence="9" key="1">
    <citation type="submission" date="2016-02" db="EMBL/GenBank/DDBJ databases">
        <title>Draft genome sequence of Microdochium bolleyi, a fungal endophyte of beachgrass.</title>
        <authorList>
            <consortium name="DOE Joint Genome Institute"/>
            <person name="David A.S."/>
            <person name="May G."/>
            <person name="Haridas S."/>
            <person name="Lim J."/>
            <person name="Wang M."/>
            <person name="Labutti K."/>
            <person name="Lipzen A."/>
            <person name="Barry K."/>
            <person name="Grigoriev I.V."/>
        </authorList>
    </citation>
    <scope>NUCLEOTIDE SEQUENCE [LARGE SCALE GENOMIC DNA]</scope>
    <source>
        <strain evidence="9">J235TASD1</strain>
    </source>
</reference>
<evidence type="ECO:0000259" key="7">
    <source>
        <dbReference type="Pfam" id="PF14748"/>
    </source>
</evidence>
<dbReference type="SUPFAM" id="SSF51735">
    <property type="entry name" value="NAD(P)-binding Rossmann-fold domains"/>
    <property type="match status" value="1"/>
</dbReference>
<organism evidence="8 9">
    <name type="scientific">Microdochium bolleyi</name>
    <dbReference type="NCBI Taxonomy" id="196109"/>
    <lineage>
        <taxon>Eukaryota</taxon>
        <taxon>Fungi</taxon>
        <taxon>Dikarya</taxon>
        <taxon>Ascomycota</taxon>
        <taxon>Pezizomycotina</taxon>
        <taxon>Sordariomycetes</taxon>
        <taxon>Xylariomycetidae</taxon>
        <taxon>Xylariales</taxon>
        <taxon>Microdochiaceae</taxon>
        <taxon>Microdochium</taxon>
    </lineage>
</organism>
<dbReference type="EMBL" id="KQ964281">
    <property type="protein sequence ID" value="KXJ85468.1"/>
    <property type="molecule type" value="Genomic_DNA"/>
</dbReference>
<feature type="domain" description="Pyrroline-5-carboxylate reductase dimerisation" evidence="7">
    <location>
        <begin position="193"/>
        <end position="301"/>
    </location>
</feature>
<dbReference type="InterPro" id="IPR028939">
    <property type="entry name" value="P5C_Rdtase_cat_N"/>
</dbReference>
<evidence type="ECO:0000256" key="3">
    <source>
        <dbReference type="ARBA" id="ARBA00023002"/>
    </source>
</evidence>
<name>A0A136IL15_9PEZI</name>
<dbReference type="AlphaFoldDB" id="A0A136IL15"/>
<evidence type="ECO:0000313" key="9">
    <source>
        <dbReference type="Proteomes" id="UP000070501"/>
    </source>
</evidence>
<protein>
    <submittedName>
        <fullName evidence="8">Pyrroline-5-carboxylate reductase dimerization-domain-containing protein</fullName>
    </submittedName>
</protein>
<accession>A0A136IL15</accession>
<feature type="domain" description="Pyrroline-5-carboxylate reductase catalytic N-terminal" evidence="6">
    <location>
        <begin position="9"/>
        <end position="117"/>
    </location>
</feature>
<keyword evidence="2 4" id="KW-0521">NADP</keyword>
<evidence type="ECO:0000256" key="1">
    <source>
        <dbReference type="ARBA" id="ARBA00005525"/>
    </source>
</evidence>
<feature type="binding site" evidence="4">
    <location>
        <begin position="12"/>
        <end position="17"/>
    </location>
    <ligand>
        <name>NADP(+)</name>
        <dbReference type="ChEBI" id="CHEBI:58349"/>
    </ligand>
</feature>
<dbReference type="SUPFAM" id="SSF48179">
    <property type="entry name" value="6-phosphogluconate dehydrogenase C-terminal domain-like"/>
    <property type="match status" value="1"/>
</dbReference>
<dbReference type="InterPro" id="IPR036291">
    <property type="entry name" value="NAD(P)-bd_dom_sf"/>
</dbReference>
<dbReference type="Proteomes" id="UP000070501">
    <property type="component" value="Unassembled WGS sequence"/>
</dbReference>
<keyword evidence="9" id="KW-1185">Reference proteome</keyword>
<dbReference type="NCBIfam" id="TIGR00112">
    <property type="entry name" value="proC"/>
    <property type="match status" value="1"/>
</dbReference>
<dbReference type="Gene3D" id="3.40.50.720">
    <property type="entry name" value="NAD(P)-binding Rossmann-like Domain"/>
    <property type="match status" value="1"/>
</dbReference>
<dbReference type="GO" id="GO:0004735">
    <property type="term" value="F:pyrroline-5-carboxylate reductase activity"/>
    <property type="evidence" value="ECO:0007669"/>
    <property type="project" value="InterPro"/>
</dbReference>
<evidence type="ECO:0000313" key="8">
    <source>
        <dbReference type="EMBL" id="KXJ85468.1"/>
    </source>
</evidence>
<dbReference type="Pfam" id="PF14748">
    <property type="entry name" value="P5CR_dimer"/>
    <property type="match status" value="1"/>
</dbReference>
<dbReference type="FunFam" id="1.10.3730.10:FF:000001">
    <property type="entry name" value="Pyrroline-5-carboxylate reductase"/>
    <property type="match status" value="1"/>
</dbReference>
<dbReference type="HAMAP" id="MF_01925">
    <property type="entry name" value="P5C_reductase"/>
    <property type="match status" value="1"/>
</dbReference>
<dbReference type="Pfam" id="PF03807">
    <property type="entry name" value="F420_oxidored"/>
    <property type="match status" value="1"/>
</dbReference>
<evidence type="ECO:0000256" key="4">
    <source>
        <dbReference type="PIRSR" id="PIRSR000193-1"/>
    </source>
</evidence>
<dbReference type="PANTHER" id="PTHR11645">
    <property type="entry name" value="PYRROLINE-5-CARBOXYLATE REDUCTASE"/>
    <property type="match status" value="1"/>
</dbReference>
<dbReference type="Gene3D" id="1.10.3730.10">
    <property type="entry name" value="ProC C-terminal domain-like"/>
    <property type="match status" value="1"/>
</dbReference>
<proteinExistence type="inferred from homology"/>
<gene>
    <name evidence="8" type="ORF">Micbo1qcDRAFT_154215</name>
</gene>
<evidence type="ECO:0000256" key="2">
    <source>
        <dbReference type="ARBA" id="ARBA00022857"/>
    </source>
</evidence>
<keyword evidence="3" id="KW-0560">Oxidoreductase</keyword>
<dbReference type="GO" id="GO:0055129">
    <property type="term" value="P:L-proline biosynthetic process"/>
    <property type="evidence" value="ECO:0007669"/>
    <property type="project" value="TreeGrafter"/>
</dbReference>
<dbReference type="PIRSF" id="PIRSF000193">
    <property type="entry name" value="Pyrrol-5-carb_rd"/>
    <property type="match status" value="1"/>
</dbReference>
<evidence type="ECO:0000259" key="6">
    <source>
        <dbReference type="Pfam" id="PF03807"/>
    </source>
</evidence>
<comment type="similarity">
    <text evidence="1">Belongs to the pyrroline-5-carboxylate reductase family.</text>
</comment>
<sequence>MAAPGTSTLCILGTGNLGLAILKSVISPRTVSPSTGSALPFEQYIACVRTSAGEQRVRAALGDNTNVTISRGDNVAAVHASQVVVLGVDPADVEAVLSQPGLADALAGKLVISVAAGWTRSGLEYCIRTKQKNHFPGGSAGTAHVIRILPNIAALVGESITAVEEPATTTPASHLELTQSIFSRIGKTTLIPEKLMPAVTAVSGSTPAFFSIICDALIDAAVAVGVPRGMAREMVVQSMKGSAKMMSNPEDGGGGLSPAELRDQGTSPEGCTIAGVMVIEEAGVRGHVGKALREAVTVARMMGRVEHVNDTR</sequence>
<feature type="binding site" evidence="4">
    <location>
        <position position="74"/>
    </location>
    <ligand>
        <name>NADPH</name>
        <dbReference type="ChEBI" id="CHEBI:57783"/>
    </ligand>
</feature>
<dbReference type="PANTHER" id="PTHR11645:SF27">
    <property type="entry name" value="HYPOTHETICAL PYRROLINE-5-CARBOXYLATE REDUCTASE (EUROFUNG)"/>
    <property type="match status" value="1"/>
</dbReference>
<feature type="region of interest" description="Disordered" evidence="5">
    <location>
        <begin position="242"/>
        <end position="267"/>
    </location>
</feature>
<dbReference type="OrthoDB" id="10263291at2759"/>
<dbReference type="InParanoid" id="A0A136IL15"/>